<dbReference type="RefSeq" id="YP_009720867.1">
    <property type="nucleotide sequence ID" value="NC_045363.1"/>
</dbReference>
<protein>
    <recommendedName>
        <fullName evidence="6">Small ribosomal subunit protein uS3m</fullName>
    </recommendedName>
    <alternativeName>
        <fullName evidence="7">Ribosomal protein S3, mitochondrial</fullName>
    </alternativeName>
</protein>
<dbReference type="PROSITE" id="PS00548">
    <property type="entry name" value="RIBOSOMAL_S3"/>
    <property type="match status" value="1"/>
</dbReference>
<dbReference type="PANTHER" id="PTHR35928">
    <property type="entry name" value="RIBOSOMAL PROTEIN S3, MITOCHONDRIAL"/>
    <property type="match status" value="1"/>
</dbReference>
<evidence type="ECO:0000256" key="8">
    <source>
        <dbReference type="RuleBase" id="RU003624"/>
    </source>
</evidence>
<gene>
    <name evidence="10" type="primary">rps3</name>
</gene>
<dbReference type="Pfam" id="PF00189">
    <property type="entry name" value="Ribosomal_S3_C"/>
    <property type="match status" value="1"/>
</dbReference>
<comment type="subcellular location">
    <subcellularLocation>
        <location evidence="1">Mitochondrion</location>
    </subcellularLocation>
</comment>
<proteinExistence type="inferred from homology"/>
<dbReference type="SUPFAM" id="SSF54814">
    <property type="entry name" value="Prokaryotic type KH domain (KH-domain type II)"/>
    <property type="match status" value="1"/>
</dbReference>
<dbReference type="PANTHER" id="PTHR35928:SF2">
    <property type="entry name" value="SMALL RIBOSOMAL SUBUNIT PROTEIN US3M"/>
    <property type="match status" value="1"/>
</dbReference>
<dbReference type="GeneID" id="42909386"/>
<organism evidence="10">
    <name type="scientific">Scherffelia dubia</name>
    <name type="common">Green alga</name>
    <name type="synonym">Chlamydomonas dubia</name>
    <dbReference type="NCBI Taxonomy" id="3190"/>
    <lineage>
        <taxon>Eukaryota</taxon>
        <taxon>Viridiplantae</taxon>
        <taxon>Chlorophyta</taxon>
        <taxon>core chlorophytes</taxon>
        <taxon>Chlorodendrophyceae</taxon>
        <taxon>Chlorodendrales</taxon>
        <taxon>Chlorodendraceae</taxon>
        <taxon>Scherffelia</taxon>
    </lineage>
</organism>
<dbReference type="InterPro" id="IPR009019">
    <property type="entry name" value="KH_sf_prok-type"/>
</dbReference>
<keyword evidence="3 8" id="KW-0689">Ribosomal protein</keyword>
<dbReference type="Gene3D" id="3.30.1140.32">
    <property type="entry name" value="Ribosomal protein S3, C-terminal domain"/>
    <property type="match status" value="1"/>
</dbReference>
<geneLocation type="mitochondrion" evidence="10"/>
<dbReference type="InterPro" id="IPR044954">
    <property type="entry name" value="Ribosomal_uS3m_plant"/>
</dbReference>
<sequence>MGQKAHPVALRLNQNRTFDSSWYSDSYSSFLKDDFLIRKAINSFFGILKFSFYDFSIGRVFYQKSSQKLILSIFFYKKKNQEKSFRYRLFIRYSNKKRKALSRFTQNYFIDSKWSDSVKNLSSNFIENLKTSPSHSTFGVKLLSSFLKKKKIISLSNKWTLFQSLFSKSSFQKDFLSFMKFATKKAIKGNRRKSKNLCVQSSNSFFQNYYLNAFSSVTNNLVPFHIFGRYFTRSVPRVHEYKNQKLLMYKGNANTLANFQKSGDSFRLKAKEPKLHPITKLPLNIIKSKTPSKPARFLSSLKSHPFLSRFENSLSSLLGFNVYVYPIKSTIPTQSAHFLADKIVSALQKDQKERTWKILKTVLRDSLYLEKCTGIRILCSGRLAGVELAKKYSFKRGQTSLNVFSQKIDFIQKTALTKYGIIGVKVWISYN</sequence>
<evidence type="ECO:0000256" key="6">
    <source>
        <dbReference type="ARBA" id="ARBA00035157"/>
    </source>
</evidence>
<dbReference type="InterPro" id="IPR018280">
    <property type="entry name" value="Ribosomal_uS3_CS"/>
</dbReference>
<name>A0A650AR95_SCHDU</name>
<evidence type="ECO:0000256" key="7">
    <source>
        <dbReference type="ARBA" id="ARBA00035414"/>
    </source>
</evidence>
<evidence type="ECO:0000256" key="1">
    <source>
        <dbReference type="ARBA" id="ARBA00004173"/>
    </source>
</evidence>
<dbReference type="InterPro" id="IPR001351">
    <property type="entry name" value="Ribosomal_uS3_C"/>
</dbReference>
<accession>A0A650AR95</accession>
<dbReference type="GO" id="GO:0005840">
    <property type="term" value="C:ribosome"/>
    <property type="evidence" value="ECO:0007669"/>
    <property type="project" value="UniProtKB-KW"/>
</dbReference>
<dbReference type="GO" id="GO:1990904">
    <property type="term" value="C:ribonucleoprotein complex"/>
    <property type="evidence" value="ECO:0007669"/>
    <property type="project" value="UniProtKB-KW"/>
</dbReference>
<dbReference type="AlphaFoldDB" id="A0A650AR95"/>
<evidence type="ECO:0000256" key="5">
    <source>
        <dbReference type="ARBA" id="ARBA00023274"/>
    </source>
</evidence>
<dbReference type="GO" id="GO:0003723">
    <property type="term" value="F:RNA binding"/>
    <property type="evidence" value="ECO:0007669"/>
    <property type="project" value="InterPro"/>
</dbReference>
<reference evidence="10" key="1">
    <citation type="submission" date="2019-11" db="EMBL/GenBank/DDBJ databases">
        <title>Complete mitogenomes of the chlorophyte green algae Scherffelia dubia and Tetraselmis sp. CCMP 881 (Chlorodendrophyceae).</title>
        <authorList>
            <person name="Turmel M."/>
            <person name="Otis C."/>
            <person name="de Cambiaire J.-C."/>
            <person name="Lemieux C."/>
        </authorList>
    </citation>
    <scope>NUCLEOTIDE SEQUENCE</scope>
</reference>
<keyword evidence="4 10" id="KW-0496">Mitochondrion</keyword>
<comment type="similarity">
    <text evidence="2 8">Belongs to the universal ribosomal protein uS3 family.</text>
</comment>
<evidence type="ECO:0000256" key="2">
    <source>
        <dbReference type="ARBA" id="ARBA00010761"/>
    </source>
</evidence>
<evidence type="ECO:0000259" key="9">
    <source>
        <dbReference type="Pfam" id="PF00189"/>
    </source>
</evidence>
<feature type="domain" description="Small ribosomal subunit protein uS3 C-terminal" evidence="9">
    <location>
        <begin position="370"/>
        <end position="428"/>
    </location>
</feature>
<evidence type="ECO:0000256" key="4">
    <source>
        <dbReference type="ARBA" id="ARBA00023128"/>
    </source>
</evidence>
<dbReference type="EMBL" id="MN642088">
    <property type="protein sequence ID" value="QGP70668.1"/>
    <property type="molecule type" value="Genomic_DNA"/>
</dbReference>
<dbReference type="GO" id="GO:0006412">
    <property type="term" value="P:translation"/>
    <property type="evidence" value="ECO:0007669"/>
    <property type="project" value="InterPro"/>
</dbReference>
<dbReference type="InterPro" id="IPR036419">
    <property type="entry name" value="Ribosomal_S3_C_sf"/>
</dbReference>
<dbReference type="GO" id="GO:0003735">
    <property type="term" value="F:structural constituent of ribosome"/>
    <property type="evidence" value="ECO:0007669"/>
    <property type="project" value="InterPro"/>
</dbReference>
<evidence type="ECO:0000256" key="3">
    <source>
        <dbReference type="ARBA" id="ARBA00022980"/>
    </source>
</evidence>
<evidence type="ECO:0000313" key="10">
    <source>
        <dbReference type="EMBL" id="QGP70668.1"/>
    </source>
</evidence>
<dbReference type="GO" id="GO:0005739">
    <property type="term" value="C:mitochondrion"/>
    <property type="evidence" value="ECO:0007669"/>
    <property type="project" value="UniProtKB-SubCell"/>
</dbReference>
<keyword evidence="5 8" id="KW-0687">Ribonucleoprotein</keyword>
<dbReference type="SUPFAM" id="SSF54821">
    <property type="entry name" value="Ribosomal protein S3 C-terminal domain"/>
    <property type="match status" value="1"/>
</dbReference>